<geneLocation type="plastid" evidence="2"/>
<sequence length="276" mass="32205">MNTKNMNAEKWNEWFAGLTDGDGCFYINKKENSISFEVTTHVNDARVVYDIKNQLKAGTVQLRSGSQSIRYRVKQKSVIFDVIYRLNGRLYNPARVAQFKKACEMLNIQPLEKPLLIKKQNAYLAGLIDSDGTITILVSKSSAEDSQKSGVEGKQTRLMYSKGHNQISLKVTSIYEQHMNLIKNSYGFGKIYKEKPNKKNKSPKEKYHWTITSYEDFQLLYEYLKIFPLKSAKRHRMRLALLYFKYKKLNYHLKPAGTVESKIWVNFCKSWFKYSV</sequence>
<evidence type="ECO:0000313" key="2">
    <source>
        <dbReference type="EMBL" id="ACY06057.1"/>
    </source>
</evidence>
<dbReference type="InterPro" id="IPR004860">
    <property type="entry name" value="LAGLIDADG_dom"/>
</dbReference>
<keyword evidence="2" id="KW-0934">Plastid</keyword>
<dbReference type="AlphaFoldDB" id="D0VMZ2"/>
<dbReference type="PANTHER" id="PTHR37520:SF1">
    <property type="entry name" value="INTRON-ENCODED DNA ENDONUCLEASE AI2A-RELATED"/>
    <property type="match status" value="1"/>
</dbReference>
<keyword evidence="2" id="KW-0255">Endonuclease</keyword>
<dbReference type="GO" id="GO:0004519">
    <property type="term" value="F:endonuclease activity"/>
    <property type="evidence" value="ECO:0007669"/>
    <property type="project" value="UniProtKB-KW"/>
</dbReference>
<dbReference type="EMBL" id="GU084820">
    <property type="protein sequence ID" value="ACY06057.1"/>
    <property type="molecule type" value="Genomic_DNA"/>
</dbReference>
<gene>
    <name evidence="2" type="primary">orf277</name>
</gene>
<dbReference type="InterPro" id="IPR027434">
    <property type="entry name" value="Homing_endonucl"/>
</dbReference>
<dbReference type="Pfam" id="PF00961">
    <property type="entry name" value="LAGLIDADG_1"/>
    <property type="match status" value="2"/>
</dbReference>
<organism evidence="2">
    <name type="scientific">Volvox carteri f. nagariensis</name>
    <dbReference type="NCBI Taxonomy" id="3068"/>
    <lineage>
        <taxon>Eukaryota</taxon>
        <taxon>Viridiplantae</taxon>
        <taxon>Chlorophyta</taxon>
        <taxon>core chlorophytes</taxon>
        <taxon>Chlorophyceae</taxon>
        <taxon>CS clade</taxon>
        <taxon>Chlamydomonadales</taxon>
        <taxon>Volvocaceae</taxon>
        <taxon>Volvox</taxon>
    </lineage>
</organism>
<feature type="domain" description="Homing endonuclease LAGLIDADG" evidence="1">
    <location>
        <begin position="124"/>
        <end position="235"/>
    </location>
</feature>
<name>D0VMZ2_VOLCA</name>
<keyword evidence="2" id="KW-0378">Hydrolase</keyword>
<dbReference type="SUPFAM" id="SSF55608">
    <property type="entry name" value="Homing endonucleases"/>
    <property type="match status" value="2"/>
</dbReference>
<protein>
    <submittedName>
        <fullName evidence="2">LAGLIDADG endonuclease protein</fullName>
    </submittedName>
</protein>
<dbReference type="Gene3D" id="3.10.28.10">
    <property type="entry name" value="Homing endonucleases"/>
    <property type="match status" value="2"/>
</dbReference>
<keyword evidence="2" id="KW-0540">Nuclease</keyword>
<evidence type="ECO:0000259" key="1">
    <source>
        <dbReference type="Pfam" id="PF00961"/>
    </source>
</evidence>
<accession>D0VMZ2</accession>
<dbReference type="PANTHER" id="PTHR37520">
    <property type="entry name" value="INTRON-ENCODED DNA ENDONUCLEASE AI2A-RELATED"/>
    <property type="match status" value="1"/>
</dbReference>
<reference evidence="2" key="1">
    <citation type="journal article" date="2010" name="Mol. Biol. Evol.">
        <title>Low nucleotide diversity for the expanded organelle and nuclear genomes of Volvox carteri supports the mutational-hazard hypothesis.</title>
        <authorList>
            <person name="Smith D.R."/>
            <person name="Lee R.W."/>
        </authorList>
    </citation>
    <scope>NUCLEOTIDE SEQUENCE</scope>
    <source>
        <strain evidence="2">UTEX 2908</strain>
    </source>
</reference>
<proteinExistence type="predicted"/>
<feature type="domain" description="Homing endonuclease LAGLIDADG" evidence="1">
    <location>
        <begin position="16"/>
        <end position="84"/>
    </location>
</feature>